<evidence type="ECO:0000313" key="7">
    <source>
        <dbReference type="Proteomes" id="UP001595824"/>
    </source>
</evidence>
<dbReference type="RefSeq" id="WP_381737655.1">
    <property type="nucleotide sequence ID" value="NZ_JBHSDP010000008.1"/>
</dbReference>
<feature type="signal peptide" evidence="4">
    <location>
        <begin position="1"/>
        <end position="40"/>
    </location>
</feature>
<gene>
    <name evidence="6" type="ORF">ACFPC0_07880</name>
</gene>
<evidence type="ECO:0000256" key="1">
    <source>
        <dbReference type="ARBA" id="ARBA00010830"/>
    </source>
</evidence>
<dbReference type="CDD" id="cd13925">
    <property type="entry name" value="RPF"/>
    <property type="match status" value="1"/>
</dbReference>
<reference evidence="7" key="1">
    <citation type="journal article" date="2019" name="Int. J. Syst. Evol. Microbiol.">
        <title>The Global Catalogue of Microorganisms (GCM) 10K type strain sequencing project: providing services to taxonomists for standard genome sequencing and annotation.</title>
        <authorList>
            <consortium name="The Broad Institute Genomics Platform"/>
            <consortium name="The Broad Institute Genome Sequencing Center for Infectious Disease"/>
            <person name="Wu L."/>
            <person name="Ma J."/>
        </authorList>
    </citation>
    <scope>NUCLEOTIDE SEQUENCE [LARGE SCALE GENOMIC DNA]</scope>
    <source>
        <strain evidence="7">PCU 347</strain>
    </source>
</reference>
<dbReference type="InterPro" id="IPR036779">
    <property type="entry name" value="LysM_dom_sf"/>
</dbReference>
<protein>
    <submittedName>
        <fullName evidence="6">Transglycosylase family protein</fullName>
    </submittedName>
</protein>
<dbReference type="SUPFAM" id="SSF54106">
    <property type="entry name" value="LysM domain"/>
    <property type="match status" value="1"/>
</dbReference>
<dbReference type="Pfam" id="PF01476">
    <property type="entry name" value="LysM"/>
    <property type="match status" value="1"/>
</dbReference>
<dbReference type="InterPro" id="IPR018392">
    <property type="entry name" value="LysM"/>
</dbReference>
<sequence>MLSGNGRHRRPRQAPALLVAAGVTGSAIAIPLVAASGASAADGTTWDKVAQCETGGSWSADNGHGYYGGLMLTQDDWEAYGGLSYAASADQASRSQQIAVAEKILADKGPGTWHTCGLLAGLTKSSGTADVDTGVGGDSSTSGDGSTSSDKDGKGDKGDKEGKGGKGDKDDKGSTSSGTSGSTGKGGDSGGSGGSDASGKPRTGEGGLSDSPQDADNSSGSSGSSPDTTQTPGSSHGTDASHGATTGPSDGPSSPAKTGGPAGSGTSHGTGTPDATSSTGTGTGDQDRDNSGDADNYVQDVGSSALVDTGALGSGGRHRGGSADEGATGGAADATGGRHASRGGGAHASSADSYTVRTGDSLTSIADSFGLHGGWHTLYDANKGAIGADPDHIVAGQSLDVPTENAQK</sequence>
<keyword evidence="4" id="KW-0732">Signal</keyword>
<feature type="region of interest" description="Disordered" evidence="3">
    <location>
        <begin position="127"/>
        <end position="355"/>
    </location>
</feature>
<dbReference type="Proteomes" id="UP001595824">
    <property type="component" value="Unassembled WGS sequence"/>
</dbReference>
<dbReference type="Gene3D" id="3.10.350.10">
    <property type="entry name" value="LysM domain"/>
    <property type="match status" value="1"/>
</dbReference>
<comment type="similarity">
    <text evidence="1">Belongs to the transglycosylase family. Rpf subfamily.</text>
</comment>
<feature type="domain" description="LysM" evidence="5">
    <location>
        <begin position="352"/>
        <end position="401"/>
    </location>
</feature>
<comment type="caution">
    <text evidence="6">The sequence shown here is derived from an EMBL/GenBank/DDBJ whole genome shotgun (WGS) entry which is preliminary data.</text>
</comment>
<evidence type="ECO:0000256" key="4">
    <source>
        <dbReference type="SAM" id="SignalP"/>
    </source>
</evidence>
<dbReference type="PROSITE" id="PS51782">
    <property type="entry name" value="LYSM"/>
    <property type="match status" value="1"/>
</dbReference>
<evidence type="ECO:0000313" key="6">
    <source>
        <dbReference type="EMBL" id="MFC4327748.1"/>
    </source>
</evidence>
<dbReference type="EMBL" id="JBHSDP010000008">
    <property type="protein sequence ID" value="MFC4327748.1"/>
    <property type="molecule type" value="Genomic_DNA"/>
</dbReference>
<organism evidence="6 7">
    <name type="scientific">Streptomyces andamanensis</name>
    <dbReference type="NCBI Taxonomy" id="1565035"/>
    <lineage>
        <taxon>Bacteria</taxon>
        <taxon>Bacillati</taxon>
        <taxon>Actinomycetota</taxon>
        <taxon>Actinomycetes</taxon>
        <taxon>Kitasatosporales</taxon>
        <taxon>Streptomycetaceae</taxon>
        <taxon>Streptomyces</taxon>
    </lineage>
</organism>
<keyword evidence="2" id="KW-0378">Hydrolase</keyword>
<dbReference type="CDD" id="cd00118">
    <property type="entry name" value="LysM"/>
    <property type="match status" value="1"/>
</dbReference>
<name>A0ABV8TAY0_9ACTN</name>
<proteinExistence type="inferred from homology"/>
<feature type="compositionally biased region" description="Low complexity" evidence="3">
    <location>
        <begin position="218"/>
        <end position="235"/>
    </location>
</feature>
<dbReference type="InterPro" id="IPR010618">
    <property type="entry name" value="RPF"/>
</dbReference>
<evidence type="ECO:0000256" key="3">
    <source>
        <dbReference type="SAM" id="MobiDB-lite"/>
    </source>
</evidence>
<feature type="compositionally biased region" description="Low complexity" evidence="3">
    <location>
        <begin position="324"/>
        <end position="338"/>
    </location>
</feature>
<feature type="compositionally biased region" description="Low complexity" evidence="3">
    <location>
        <begin position="269"/>
        <end position="280"/>
    </location>
</feature>
<dbReference type="SMART" id="SM00257">
    <property type="entry name" value="LysM"/>
    <property type="match status" value="1"/>
</dbReference>
<evidence type="ECO:0000256" key="2">
    <source>
        <dbReference type="ARBA" id="ARBA00022801"/>
    </source>
</evidence>
<feature type="compositionally biased region" description="Basic and acidic residues" evidence="3">
    <location>
        <begin position="149"/>
        <end position="173"/>
    </location>
</feature>
<accession>A0ABV8TAY0</accession>
<dbReference type="Gene3D" id="1.10.530.10">
    <property type="match status" value="1"/>
</dbReference>
<evidence type="ECO:0000259" key="5">
    <source>
        <dbReference type="PROSITE" id="PS51782"/>
    </source>
</evidence>
<feature type="compositionally biased region" description="Polar residues" evidence="3">
    <location>
        <begin position="243"/>
        <end position="256"/>
    </location>
</feature>
<feature type="compositionally biased region" description="Gly residues" evidence="3">
    <location>
        <begin position="181"/>
        <end position="196"/>
    </location>
</feature>
<dbReference type="SUPFAM" id="SSF53955">
    <property type="entry name" value="Lysozyme-like"/>
    <property type="match status" value="1"/>
</dbReference>
<feature type="compositionally biased region" description="Low complexity" evidence="3">
    <location>
        <begin position="127"/>
        <end position="148"/>
    </location>
</feature>
<feature type="chain" id="PRO_5046477649" evidence="4">
    <location>
        <begin position="41"/>
        <end position="408"/>
    </location>
</feature>
<keyword evidence="7" id="KW-1185">Reference proteome</keyword>
<dbReference type="Pfam" id="PF06737">
    <property type="entry name" value="Transglycosylas"/>
    <property type="match status" value="1"/>
</dbReference>
<dbReference type="InterPro" id="IPR023346">
    <property type="entry name" value="Lysozyme-like_dom_sf"/>
</dbReference>